<accession>A0A9P5ZHK9</accession>
<dbReference type="InterPro" id="IPR011050">
    <property type="entry name" value="Pectin_lyase_fold/virulence"/>
</dbReference>
<dbReference type="InterPro" id="IPR012334">
    <property type="entry name" value="Pectin_lyas_fold"/>
</dbReference>
<evidence type="ECO:0000259" key="4">
    <source>
        <dbReference type="Pfam" id="PF00544"/>
    </source>
</evidence>
<proteinExistence type="inferred from homology"/>
<dbReference type="SUPFAM" id="SSF51126">
    <property type="entry name" value="Pectin lyase-like"/>
    <property type="match status" value="1"/>
</dbReference>
<evidence type="ECO:0000313" key="6">
    <source>
        <dbReference type="Proteomes" id="UP000807025"/>
    </source>
</evidence>
<feature type="domain" description="Pectate lyase" evidence="4">
    <location>
        <begin position="48"/>
        <end position="124"/>
    </location>
</feature>
<dbReference type="GO" id="GO:0016829">
    <property type="term" value="F:lyase activity"/>
    <property type="evidence" value="ECO:0007669"/>
    <property type="project" value="UniProtKB-KW"/>
</dbReference>
<dbReference type="EMBL" id="MU154935">
    <property type="protein sequence ID" value="KAF9486780.1"/>
    <property type="molecule type" value="Genomic_DNA"/>
</dbReference>
<feature type="chain" id="PRO_5040186283" description="Pectate lyase domain-containing protein" evidence="3">
    <location>
        <begin position="17"/>
        <end position="185"/>
    </location>
</feature>
<reference evidence="5" key="1">
    <citation type="submission" date="2020-11" db="EMBL/GenBank/DDBJ databases">
        <authorList>
            <consortium name="DOE Joint Genome Institute"/>
            <person name="Ahrendt S."/>
            <person name="Riley R."/>
            <person name="Andreopoulos W."/>
            <person name="Labutti K."/>
            <person name="Pangilinan J."/>
            <person name="Ruiz-Duenas F.J."/>
            <person name="Barrasa J.M."/>
            <person name="Sanchez-Garcia M."/>
            <person name="Camarero S."/>
            <person name="Miyauchi S."/>
            <person name="Serrano A."/>
            <person name="Linde D."/>
            <person name="Babiker R."/>
            <person name="Drula E."/>
            <person name="Ayuso-Fernandez I."/>
            <person name="Pacheco R."/>
            <person name="Padilla G."/>
            <person name="Ferreira P."/>
            <person name="Barriuso J."/>
            <person name="Kellner H."/>
            <person name="Castanera R."/>
            <person name="Alfaro M."/>
            <person name="Ramirez L."/>
            <person name="Pisabarro A.G."/>
            <person name="Kuo A."/>
            <person name="Tritt A."/>
            <person name="Lipzen A."/>
            <person name="He G."/>
            <person name="Yan M."/>
            <person name="Ng V."/>
            <person name="Cullen D."/>
            <person name="Martin F."/>
            <person name="Rosso M.-N."/>
            <person name="Henrissat B."/>
            <person name="Hibbett D."/>
            <person name="Martinez A.T."/>
            <person name="Grigoriev I.V."/>
        </authorList>
    </citation>
    <scope>NUCLEOTIDE SEQUENCE</scope>
    <source>
        <strain evidence="5">ATCC 90797</strain>
    </source>
</reference>
<comment type="caution">
    <text evidence="5">The sequence shown here is derived from an EMBL/GenBank/DDBJ whole genome shotgun (WGS) entry which is preliminary data.</text>
</comment>
<dbReference type="InterPro" id="IPR002022">
    <property type="entry name" value="Pec_lyase"/>
</dbReference>
<keyword evidence="6" id="KW-1185">Reference proteome</keyword>
<evidence type="ECO:0000256" key="2">
    <source>
        <dbReference type="ARBA" id="ARBA00023239"/>
    </source>
</evidence>
<organism evidence="5 6">
    <name type="scientific">Pleurotus eryngii</name>
    <name type="common">Boletus of the steppes</name>
    <dbReference type="NCBI Taxonomy" id="5323"/>
    <lineage>
        <taxon>Eukaryota</taxon>
        <taxon>Fungi</taxon>
        <taxon>Dikarya</taxon>
        <taxon>Basidiomycota</taxon>
        <taxon>Agaricomycotina</taxon>
        <taxon>Agaricomycetes</taxon>
        <taxon>Agaricomycetidae</taxon>
        <taxon>Agaricales</taxon>
        <taxon>Pleurotineae</taxon>
        <taxon>Pleurotaceae</taxon>
        <taxon>Pleurotus</taxon>
    </lineage>
</organism>
<sequence>MRYMPLLLISAGNALALTAYTGPRQYAIGTTLSEPDIIEPGWQVDRFCGLFDCEDRTDNVTFSHNIIRNHHKSLLLGGGTKEADRDRGKMRFTIFGNYFNGSASRYPTMRFGSFDIFYNIYEARNDKPPRFNDAGQAHRREALGSTPLDAVFQYHLGVYNQSRVRVQDSVLIQHGASRMFPPASS</sequence>
<comment type="similarity">
    <text evidence="1">Belongs to the polysaccharide lyase 1 family.</text>
</comment>
<dbReference type="AlphaFoldDB" id="A0A9P5ZHK9"/>
<feature type="signal peptide" evidence="3">
    <location>
        <begin position="1"/>
        <end position="16"/>
    </location>
</feature>
<dbReference type="Proteomes" id="UP000807025">
    <property type="component" value="Unassembled WGS sequence"/>
</dbReference>
<protein>
    <recommendedName>
        <fullName evidence="4">Pectate lyase domain-containing protein</fullName>
    </recommendedName>
</protein>
<keyword evidence="3" id="KW-0732">Signal</keyword>
<dbReference type="Pfam" id="PF00544">
    <property type="entry name" value="Pectate_lyase_4"/>
    <property type="match status" value="1"/>
</dbReference>
<dbReference type="OrthoDB" id="5348404at2759"/>
<dbReference type="Gene3D" id="2.160.20.10">
    <property type="entry name" value="Single-stranded right-handed beta-helix, Pectin lyase-like"/>
    <property type="match status" value="1"/>
</dbReference>
<keyword evidence="2" id="KW-0456">Lyase</keyword>
<evidence type="ECO:0000256" key="3">
    <source>
        <dbReference type="SAM" id="SignalP"/>
    </source>
</evidence>
<evidence type="ECO:0000256" key="1">
    <source>
        <dbReference type="ARBA" id="ARBA00010980"/>
    </source>
</evidence>
<gene>
    <name evidence="5" type="ORF">BDN71DRAFT_1514646</name>
</gene>
<evidence type="ECO:0000313" key="5">
    <source>
        <dbReference type="EMBL" id="KAF9486780.1"/>
    </source>
</evidence>
<name>A0A9P5ZHK9_PLEER</name>